<keyword evidence="3" id="KW-1185">Reference proteome</keyword>
<dbReference type="OrthoDB" id="263958at2759"/>
<dbReference type="GeneID" id="94171661"/>
<feature type="compositionally biased region" description="Low complexity" evidence="1">
    <location>
        <begin position="271"/>
        <end position="286"/>
    </location>
</feature>
<proteinExistence type="predicted"/>
<evidence type="ECO:0000313" key="3">
    <source>
        <dbReference type="Proteomes" id="UP000674179"/>
    </source>
</evidence>
<dbReference type="KEGG" id="lenr:94171661"/>
<protein>
    <submittedName>
        <fullName evidence="2">Uncharacterized protein</fullName>
    </submittedName>
</protein>
<dbReference type="Proteomes" id="UP000674179">
    <property type="component" value="Chromosome 28"/>
</dbReference>
<sequence>MDTVEVVLSPGSAVKCVPTCVEQRDADAEDYTDRLSRDRYYCSYGNPSSTFLKPRGALAAYPMVTRSSATDALHAPDAISIHSPFLSEAEMDAVLSRDRRNERGGGPTKHTRNIRSIHTAAELREAQPNCSRVRSSTELVRREHTSSSGHRSVKSHHADPACTRLLQPPPPISYRASRSDPRTGASASGCDARSFSAMPSSSTPSTKAGGARGARPAVLAAHQPCLSRRRRASMQESIARFLNVEKEIDSDVRSGPCSACTSCSPAREASAATSASAASSPLPRTPAGEEERHKKCLATRWPVKTPATVGPRAQHALFASLPVNQTRSAASKTYVSTREISTSSPVSCAGGLGSSRRNGHATLTAKRVVTATTEMARFSSPLTKPFGKALFSPFNSVDRVKSASVDTTATASAEGSLGTVEAHVFGEVAVTVKCVVCQMSINLLALLLAGTQLPVVCYCPLCGSRCSWVACVETV</sequence>
<feature type="compositionally biased region" description="Polar residues" evidence="1">
    <location>
        <begin position="128"/>
        <end position="138"/>
    </location>
</feature>
<organism evidence="2 3">
    <name type="scientific">Leishmania enriettii</name>
    <dbReference type="NCBI Taxonomy" id="5663"/>
    <lineage>
        <taxon>Eukaryota</taxon>
        <taxon>Discoba</taxon>
        <taxon>Euglenozoa</taxon>
        <taxon>Kinetoplastea</taxon>
        <taxon>Metakinetoplastina</taxon>
        <taxon>Trypanosomatida</taxon>
        <taxon>Trypanosomatidae</taxon>
        <taxon>Leishmaniinae</taxon>
        <taxon>Leishmania</taxon>
    </lineage>
</organism>
<evidence type="ECO:0000256" key="1">
    <source>
        <dbReference type="SAM" id="MobiDB-lite"/>
    </source>
</evidence>
<accession>A0A836H4K2</accession>
<dbReference type="RefSeq" id="XP_067691522.1">
    <property type="nucleotide sequence ID" value="XM_067836151.1"/>
</dbReference>
<feature type="region of interest" description="Disordered" evidence="1">
    <location>
        <begin position="271"/>
        <end position="293"/>
    </location>
</feature>
<reference evidence="2 3" key="1">
    <citation type="submission" date="2021-02" db="EMBL/GenBank/DDBJ databases">
        <title>Leishmania (Mundinia) enrietti genome sequencing and assembly.</title>
        <authorList>
            <person name="Almutairi H."/>
            <person name="Gatherer D."/>
        </authorList>
    </citation>
    <scope>NUCLEOTIDE SEQUENCE [LARGE SCALE GENOMIC DNA]</scope>
    <source>
        <strain evidence="2">CUR178</strain>
    </source>
</reference>
<evidence type="ECO:0000313" key="2">
    <source>
        <dbReference type="EMBL" id="KAG5474993.1"/>
    </source>
</evidence>
<gene>
    <name evidence="2" type="ORF">CUR178_04443</name>
</gene>
<dbReference type="AlphaFoldDB" id="A0A836H4K2"/>
<comment type="caution">
    <text evidence="2">The sequence shown here is derived from an EMBL/GenBank/DDBJ whole genome shotgun (WGS) entry which is preliminary data.</text>
</comment>
<name>A0A836H4K2_LEIEN</name>
<feature type="region of interest" description="Disordered" evidence="1">
    <location>
        <begin position="123"/>
        <end position="216"/>
    </location>
</feature>
<dbReference type="EMBL" id="JAFHKP010000028">
    <property type="protein sequence ID" value="KAG5474993.1"/>
    <property type="molecule type" value="Genomic_DNA"/>
</dbReference>